<evidence type="ECO:0000313" key="11">
    <source>
        <dbReference type="EMBL" id="RSL32117.1"/>
    </source>
</evidence>
<evidence type="ECO:0000313" key="12">
    <source>
        <dbReference type="Proteomes" id="UP000275076"/>
    </source>
</evidence>
<keyword evidence="3" id="KW-1003">Cell membrane</keyword>
<accession>A0A3R9P3M5</accession>
<gene>
    <name evidence="11" type="ORF">D7Z54_16950</name>
</gene>
<dbReference type="RefSeq" id="WP_125557194.1">
    <property type="nucleotide sequence ID" value="NZ_RBVX01000017.1"/>
</dbReference>
<organism evidence="11 12">
    <name type="scientific">Salibacterium salarium</name>
    <dbReference type="NCBI Taxonomy" id="284579"/>
    <lineage>
        <taxon>Bacteria</taxon>
        <taxon>Bacillati</taxon>
        <taxon>Bacillota</taxon>
        <taxon>Bacilli</taxon>
        <taxon>Bacillales</taxon>
        <taxon>Bacillaceae</taxon>
    </lineage>
</organism>
<keyword evidence="5 9" id="KW-0812">Transmembrane</keyword>
<evidence type="ECO:0000256" key="3">
    <source>
        <dbReference type="ARBA" id="ARBA00022475"/>
    </source>
</evidence>
<evidence type="ECO:0000256" key="6">
    <source>
        <dbReference type="ARBA" id="ARBA00022989"/>
    </source>
</evidence>
<keyword evidence="12" id="KW-1185">Reference proteome</keyword>
<keyword evidence="4" id="KW-0997">Cell inner membrane</keyword>
<protein>
    <submittedName>
        <fullName evidence="11">TRAP transporter small permease</fullName>
    </submittedName>
</protein>
<dbReference type="PANTHER" id="PTHR35011:SF11">
    <property type="entry name" value="TRAP TRANSPORTER SMALL PERMEASE PROTEIN"/>
    <property type="match status" value="1"/>
</dbReference>
<dbReference type="PANTHER" id="PTHR35011">
    <property type="entry name" value="2,3-DIKETO-L-GULONATE TRAP TRANSPORTER SMALL PERMEASE PROTEIN YIAM"/>
    <property type="match status" value="1"/>
</dbReference>
<comment type="caution">
    <text evidence="11">The sequence shown here is derived from an EMBL/GenBank/DDBJ whole genome shotgun (WGS) entry which is preliminary data.</text>
</comment>
<keyword evidence="2" id="KW-0813">Transport</keyword>
<keyword evidence="7 9" id="KW-0472">Membrane</keyword>
<proteinExistence type="inferred from homology"/>
<dbReference type="InterPro" id="IPR007387">
    <property type="entry name" value="TRAP_DctQ"/>
</dbReference>
<feature type="transmembrane region" description="Helical" evidence="9">
    <location>
        <begin position="53"/>
        <end position="70"/>
    </location>
</feature>
<dbReference type="GO" id="GO:0005886">
    <property type="term" value="C:plasma membrane"/>
    <property type="evidence" value="ECO:0007669"/>
    <property type="project" value="UniProtKB-SubCell"/>
</dbReference>
<comment type="subcellular location">
    <subcellularLocation>
        <location evidence="1">Cell inner membrane</location>
        <topology evidence="1">Multi-pass membrane protein</topology>
    </subcellularLocation>
</comment>
<evidence type="ECO:0000256" key="5">
    <source>
        <dbReference type="ARBA" id="ARBA00022692"/>
    </source>
</evidence>
<evidence type="ECO:0000256" key="7">
    <source>
        <dbReference type="ARBA" id="ARBA00023136"/>
    </source>
</evidence>
<feature type="transmembrane region" description="Helical" evidence="9">
    <location>
        <begin position="129"/>
        <end position="147"/>
    </location>
</feature>
<dbReference type="Proteomes" id="UP000275076">
    <property type="component" value="Unassembled WGS sequence"/>
</dbReference>
<comment type="similarity">
    <text evidence="8">Belongs to the TRAP transporter small permease family.</text>
</comment>
<feature type="transmembrane region" description="Helical" evidence="9">
    <location>
        <begin position="91"/>
        <end position="109"/>
    </location>
</feature>
<sequence length="165" mass="19385">MIDKTIDMIYNKVLAKIVILIGFVMILTILLQISARSFLPQSFSWTEELARLSFVWFCLLGSVMTLTNKMHLGVEYFYEKFNITLKKMTDCFIFLFIAFFGAILCYYGFLLVLNGWDQLTPVLRIPRSYFYMPMPIIGGLFFIYSLYQLSLSLRKNQSEKVSERR</sequence>
<dbReference type="GO" id="GO:0022857">
    <property type="term" value="F:transmembrane transporter activity"/>
    <property type="evidence" value="ECO:0007669"/>
    <property type="project" value="TreeGrafter"/>
</dbReference>
<dbReference type="AlphaFoldDB" id="A0A3R9P3M5"/>
<evidence type="ECO:0000256" key="8">
    <source>
        <dbReference type="ARBA" id="ARBA00038436"/>
    </source>
</evidence>
<dbReference type="OrthoDB" id="9815614at2"/>
<keyword evidence="6 9" id="KW-1133">Transmembrane helix</keyword>
<evidence type="ECO:0000256" key="4">
    <source>
        <dbReference type="ARBA" id="ARBA00022519"/>
    </source>
</evidence>
<dbReference type="EMBL" id="RBVX01000017">
    <property type="protein sequence ID" value="RSL32117.1"/>
    <property type="molecule type" value="Genomic_DNA"/>
</dbReference>
<dbReference type="Pfam" id="PF04290">
    <property type="entry name" value="DctQ"/>
    <property type="match status" value="1"/>
</dbReference>
<feature type="transmembrane region" description="Helical" evidence="9">
    <location>
        <begin position="13"/>
        <end position="33"/>
    </location>
</feature>
<name>A0A3R9P3M5_9BACI</name>
<dbReference type="InterPro" id="IPR055348">
    <property type="entry name" value="DctQ"/>
</dbReference>
<reference evidence="11 12" key="1">
    <citation type="submission" date="2018-10" db="EMBL/GenBank/DDBJ databases">
        <title>Draft genome sequence of Bacillus salarius IM0101, isolated from a hypersaline soil in Inner Mongolia, China.</title>
        <authorList>
            <person name="Yamprayoonswat W."/>
            <person name="Boonvisut S."/>
            <person name="Jumpathong W."/>
            <person name="Sittihan S."/>
            <person name="Ruangsuj P."/>
            <person name="Wanthongcharoen S."/>
            <person name="Thongpramul N."/>
            <person name="Pimmason S."/>
            <person name="Yu B."/>
            <person name="Yasawong M."/>
        </authorList>
    </citation>
    <scope>NUCLEOTIDE SEQUENCE [LARGE SCALE GENOMIC DNA]</scope>
    <source>
        <strain evidence="11 12">IM0101</strain>
    </source>
</reference>
<evidence type="ECO:0000256" key="9">
    <source>
        <dbReference type="SAM" id="Phobius"/>
    </source>
</evidence>
<evidence type="ECO:0000256" key="2">
    <source>
        <dbReference type="ARBA" id="ARBA00022448"/>
    </source>
</evidence>
<dbReference type="GO" id="GO:0015740">
    <property type="term" value="P:C4-dicarboxylate transport"/>
    <property type="evidence" value="ECO:0007669"/>
    <property type="project" value="TreeGrafter"/>
</dbReference>
<evidence type="ECO:0000259" key="10">
    <source>
        <dbReference type="Pfam" id="PF04290"/>
    </source>
</evidence>
<evidence type="ECO:0000256" key="1">
    <source>
        <dbReference type="ARBA" id="ARBA00004429"/>
    </source>
</evidence>
<feature type="domain" description="Tripartite ATP-independent periplasmic transporters DctQ component" evidence="10">
    <location>
        <begin position="25"/>
        <end position="153"/>
    </location>
</feature>